<proteinExistence type="predicted"/>
<evidence type="ECO:0000313" key="2">
    <source>
        <dbReference type="Proteomes" id="UP000655443"/>
    </source>
</evidence>
<organism evidence="1 2">
    <name type="scientific">Streptomyces alanosinicus</name>
    <dbReference type="NCBI Taxonomy" id="68171"/>
    <lineage>
        <taxon>Bacteria</taxon>
        <taxon>Bacillati</taxon>
        <taxon>Actinomycetota</taxon>
        <taxon>Actinomycetes</taxon>
        <taxon>Kitasatosporales</taxon>
        <taxon>Streptomycetaceae</taxon>
        <taxon>Streptomyces</taxon>
    </lineage>
</organism>
<sequence>MEARDADGRFSPFEARAAQWSSAGPNRCSTTSDAVCSRIRLDDDAALVALQCIAALVVTDLVSEWNRLDTLHRHVRVMVWEGEEGTGPEDADLTIEIRPDIDDRDA</sequence>
<reference evidence="1" key="1">
    <citation type="journal article" date="2014" name="Int. J. Syst. Evol. Microbiol.">
        <title>Complete genome sequence of Corynebacterium casei LMG S-19264T (=DSM 44701T), isolated from a smear-ripened cheese.</title>
        <authorList>
            <consortium name="US DOE Joint Genome Institute (JGI-PGF)"/>
            <person name="Walter F."/>
            <person name="Albersmeier A."/>
            <person name="Kalinowski J."/>
            <person name="Ruckert C."/>
        </authorList>
    </citation>
    <scope>NUCLEOTIDE SEQUENCE</scope>
    <source>
        <strain evidence="1">JCM 4714</strain>
    </source>
</reference>
<dbReference type="EMBL" id="BMVG01000058">
    <property type="protein sequence ID" value="GHE15111.1"/>
    <property type="molecule type" value="Genomic_DNA"/>
</dbReference>
<dbReference type="RefSeq" id="WP_189959212.1">
    <property type="nucleotide sequence ID" value="NZ_BMVG01000058.1"/>
</dbReference>
<evidence type="ECO:0000313" key="1">
    <source>
        <dbReference type="EMBL" id="GHE15111.1"/>
    </source>
</evidence>
<dbReference type="Proteomes" id="UP000655443">
    <property type="component" value="Unassembled WGS sequence"/>
</dbReference>
<accession>A0A918YSK6</accession>
<name>A0A918YSK6_9ACTN</name>
<dbReference type="AlphaFoldDB" id="A0A918YSK6"/>
<comment type="caution">
    <text evidence="1">The sequence shown here is derived from an EMBL/GenBank/DDBJ whole genome shotgun (WGS) entry which is preliminary data.</text>
</comment>
<reference evidence="1" key="2">
    <citation type="submission" date="2020-09" db="EMBL/GenBank/DDBJ databases">
        <authorList>
            <person name="Sun Q."/>
            <person name="Ohkuma M."/>
        </authorList>
    </citation>
    <scope>NUCLEOTIDE SEQUENCE</scope>
    <source>
        <strain evidence="1">JCM 4714</strain>
    </source>
</reference>
<gene>
    <name evidence="1" type="ORF">GCM10010339_88700</name>
</gene>
<protein>
    <submittedName>
        <fullName evidence="1">Uncharacterized protein</fullName>
    </submittedName>
</protein>
<keyword evidence="2" id="KW-1185">Reference proteome</keyword>